<feature type="domain" description="Cadherin" evidence="10">
    <location>
        <begin position="2765"/>
        <end position="2869"/>
    </location>
</feature>
<feature type="domain" description="Cadherin" evidence="10">
    <location>
        <begin position="2242"/>
        <end position="2348"/>
    </location>
</feature>
<dbReference type="CDD" id="cd11304">
    <property type="entry name" value="Cadherin_repeat"/>
    <property type="match status" value="25"/>
</dbReference>
<dbReference type="PROSITE" id="PS50268">
    <property type="entry name" value="CADHERIN_2"/>
    <property type="match status" value="26"/>
</dbReference>
<feature type="domain" description="Cadherin" evidence="10">
    <location>
        <begin position="84"/>
        <end position="192"/>
    </location>
</feature>
<keyword evidence="4 9" id="KW-0106">Calcium</keyword>
<feature type="domain" description="Cadherin" evidence="10">
    <location>
        <begin position="1109"/>
        <end position="1222"/>
    </location>
</feature>
<feature type="domain" description="Cadherin" evidence="10">
    <location>
        <begin position="3"/>
        <end position="88"/>
    </location>
</feature>
<dbReference type="SMART" id="SM00112">
    <property type="entry name" value="CA"/>
    <property type="match status" value="24"/>
</dbReference>
<evidence type="ECO:0000256" key="9">
    <source>
        <dbReference type="PROSITE-ProRule" id="PRU00043"/>
    </source>
</evidence>
<dbReference type="GO" id="GO:0005886">
    <property type="term" value="C:plasma membrane"/>
    <property type="evidence" value="ECO:0007669"/>
    <property type="project" value="UniProtKB-SubCell"/>
</dbReference>
<keyword evidence="12" id="KW-1185">Reference proteome</keyword>
<feature type="domain" description="Cadherin" evidence="10">
    <location>
        <begin position="1007"/>
        <end position="1108"/>
    </location>
</feature>
<evidence type="ECO:0000256" key="3">
    <source>
        <dbReference type="ARBA" id="ARBA00022737"/>
    </source>
</evidence>
<keyword evidence="2" id="KW-0812">Transmembrane</keyword>
<evidence type="ECO:0000256" key="6">
    <source>
        <dbReference type="ARBA" id="ARBA00022989"/>
    </source>
</evidence>
<name>A0A8S3ZRG3_9EUPU</name>
<feature type="domain" description="Cadherin" evidence="10">
    <location>
        <begin position="408"/>
        <end position="478"/>
    </location>
</feature>
<evidence type="ECO:0000313" key="12">
    <source>
        <dbReference type="Proteomes" id="UP000678393"/>
    </source>
</evidence>
<dbReference type="FunFam" id="2.60.40.60:FF:000116">
    <property type="entry name" value="Dachsous cadherin-related 2"/>
    <property type="match status" value="1"/>
</dbReference>
<evidence type="ECO:0000256" key="2">
    <source>
        <dbReference type="ARBA" id="ARBA00022692"/>
    </source>
</evidence>
<evidence type="ECO:0000313" key="11">
    <source>
        <dbReference type="EMBL" id="CAG5130538.1"/>
    </source>
</evidence>
<feature type="domain" description="Cadherin" evidence="10">
    <location>
        <begin position="479"/>
        <end position="584"/>
    </location>
</feature>
<gene>
    <name evidence="11" type="ORF">CUNI_LOCUS16096</name>
</gene>
<evidence type="ECO:0000256" key="7">
    <source>
        <dbReference type="ARBA" id="ARBA00023136"/>
    </source>
</evidence>
<dbReference type="InterPro" id="IPR002126">
    <property type="entry name" value="Cadherin-like_dom"/>
</dbReference>
<reference evidence="11" key="1">
    <citation type="submission" date="2021-04" db="EMBL/GenBank/DDBJ databases">
        <authorList>
            <consortium name="Molecular Ecology Group"/>
        </authorList>
    </citation>
    <scope>NUCLEOTIDE SEQUENCE</scope>
</reference>
<dbReference type="InterPro" id="IPR015919">
    <property type="entry name" value="Cadherin-like_sf"/>
</dbReference>
<feature type="domain" description="Cadherin" evidence="10">
    <location>
        <begin position="2349"/>
        <end position="2452"/>
    </location>
</feature>
<dbReference type="Gene3D" id="2.60.40.60">
    <property type="entry name" value="Cadherins"/>
    <property type="match status" value="27"/>
</dbReference>
<feature type="domain" description="Cadherin" evidence="10">
    <location>
        <begin position="1514"/>
        <end position="1614"/>
    </location>
</feature>
<feature type="domain" description="Cadherin" evidence="10">
    <location>
        <begin position="585"/>
        <end position="693"/>
    </location>
</feature>
<dbReference type="EMBL" id="CAJHNH020004090">
    <property type="protein sequence ID" value="CAG5130538.1"/>
    <property type="molecule type" value="Genomic_DNA"/>
</dbReference>
<accession>A0A8S3ZRG3</accession>
<sequence>FPNNAMEFEVLAGNSNDRSLDCFDINPTSGYIFAKRSLIDDPCNATNTFQFQTRAKDMGTPSRASAPAPVTIYIIRNSYGPRWAQPVYIYNITVNQQTNSIIGRINATDADPLVPFGTLTFSLIGGGNGNSYFTINKVSNNDVDVILSQSLASTMTSEYRFFVLVQDSGLPRRQDVTEIIVRVNFNLNPPYFIQLTYDFQTYESVPIGEQIGTNLLGADNDTTAPWNQYYFRLTSSNSYFTISPSGQVSAYRDLRSDVTRPNTTTLTAQIYDGGNPSLVGSQQATIIITIIHNFYCPEFTNLPANVSIFLNGTGTIFVVSATDRDTDPRYNNTVITLIDGTGVSSYFSFSQATGAVTALPSIANSNTNLFLLRFQVTDNYCPTPRQGTLTVNLQRYQNPPRWTQSQPGSQLTYQIAPGSSSQNLFIIDTNGQLYLRKTLVGQTGDPYTVVVTLRDEGGLTSGTFTLTVNVIHNQKPTIIINPANINIDRTQATNIEIARCTSTDPDTVDPFNRVTYSLIGDGSAASLFAVNPQNCVVTLVSSLNSVPGTPYTLRIQVQDGGIPSLIDVKTITVNINGNLVSPVFQQLRYNITIIETKPVGETLLQVKADDADTYAPNNMVTYSIVPGTYSQLFGINQQTGDVYCTAWQAYYPNRQITSFTFEVSAVDNGVPPRQATPSAQVIVTVIRNTAPYFTNTNTYQVAIAENQTESTTIFTVTFADNDQVSPFNNLTVSIQGDGSAPSFFGINQNGGIFVKPGSNLAGASDSQFMIRVQVVDGGTPPLSAVTFVNVTNNRNQHTPVISGIVVSIPYNSDRGRLITTLNGTDGDNPNRPEGQIRFSILSGAVVNSINYFYVDPISGLMTLRDNTNLRNIVRFDVTVQAADLGNPSRSATALVVVLVQQDNATLTVTNYNFTINEDEAVSYFVGRVVATPSTGVTYQALGYPPGSNFFAAASNGDITVKVSVANDDLTTYTLVVRATLDTGLSVQTADSIVTVTVIRNLHAPAFNSTDYVTTIWDTTEIGSLVLSVFATDADNDTVEYSFVPNSGNYSAFFLHPRTGAITLISSIVGTTVNPYRFKVQARDNAKPEKFSISDTTINIVKDTSPPEFSAALYSATVAENQPNGTVVTRVTAQDRDLKGRLVFEIIGISTAPAFFTLGTITPGSNKDATAEIVILDSNSLRRDAATYVYNLRLITYDSAYPNSQDSSMVTITMTRDLNAPMFYALNYETIIYDTTPVGTVIFSNISGFDADGDPLRYSIVGDAHQRNPPRFASATATVNIISKTVPPRFTNLANSFSMAVNSTAPYNNFFTIRAIDDNLNGNLTYSLVQGYGNFFSLTTSGTGNNVVGQVNLDRSLLMDALRSEAYVLTFRVWDSVFPNAFDEKTLTVTTSRNPSAPQCQVANISLSLDVSSRINDVLTTVSATDADGDRLLYTFDPTNTDPVDRNYFYLDPTNGQIRLIQPLNTATTNIYTFTVIVSDQGVPTPKTCSTMIRFTVTTDLAPYFSPATYTWSAVPENAFELQSTFTVYGRDDDRQGNLQYRVIGLYSGAEYFSIRRTNSQPDSTGTLFVNKTLVIDDDVTYTVIAIVYDDARPQLSGTATITVSIIRNPTGPVIGLREYNATFNEREPVGFNPLNVSAADPDGDNVTCSFLRTNVDTKALEYFDIIPTNFRIIVIKSLTSDPARQITPFLTVICRDNRQPQKTDMATVRLYVTRNRFSPRFVNTPYNVPAISENQPVNSAIYSTVSAVDQDATGPLVYVEITNTTAAYYFNIDSSTAVVYLANSLLGGTSTTYQLYVRAYDPAYVDDYAEEVIFFTVNRNEYAPVFNQSAYVITINETDAVGTNILTVVATDNNTRDIVTYYATGEQDTLTLFQIFSSGEILIKQSLLGVPKDTYTMNVIGQDNGTPRRSTPVTVTINIRRHTGRPILGPDQCQDTISENRNLGPINVRITASDPNALGPLVFEEIGEYPAPTFFSVNNSGVIFLTENLRNISVRDTSVIYAVRVYDSLRPDRSSEIRCTITILHNQNPPRFTLPEYTVTIRDTHPVLQYVFNATAIDPDIQDVVTYSIVGENIQRDLNTGVSDYFFIDTTNGTLYLRKAVTGIRQFVLRIRACDNGYPQLCTEANGVVIVDSSGVAPYMIDRQAQINDNAKPGDFVLQLLATDADMAPTSFIVYEFVNPPPAYFALDAQTGNITVANSVFYDNATLYVFKVQAYDQADSIRKATATVTINVVRNPFGPVCQMSVTRYNVTEYQPVPSIISSVIATDPDQDPVSYTLISTIPAPANASNPVFYVDSRTGNIWLFHSLEGTQVTFYNLTIRVSDNRGASEKRDNCVMLFTVDLDLPPRFVHPSADRTVSEFAPAGPVSAVQAVDDDLEGQIVYQLTGVYPSPSFFSVNSSTGQISLISSLVTDPLNMSTYTLTIIAFDSAHPRRTAATTVIFTIPRNPSAPYFLQSAYNVTIPETTPLGTVILALNATDADNDTLTYSITSSVSSNGINFFFMDGNLLKTRDNLIVAADTYMLTVTVRDTRGKTGNAMVTIYITQVDSDKPPQFTMSTYTITITSYQAVGSDVLPTKANDPDIPNNPERIKYTLTAPSNFSFFSINRDTGMISVNRSLQTDQTRAPYYTMELYAFDEQNPDKVATAFAVIYVDHNPGTPILTASQYSKTVSEYFPLGVSVIGVSATDSDNNTVRFYIRPDSAGIIASEFFSISSNDGIIRVIKSLTNATMDQYQFYVVAYDDGAPSKSATAPVIITITRDRSAPSCAASTPVSVPENAADNSTVSLFKFVATDPDNSGNPIIYGPSGEGVARVFFRIDSTGQVFVNYPLKETSVQTFNLTAAVYDSSNPQKVGYCTVQILVVKNPSTPTFNTTSITRSVYEYEPSGYVIADLDAVDADGDTVRYYISGDAESVSFFDVDDLTGVLTVKRPLSETARNQFFSVLASDRRSPERVGTISATMNTIRDKMPRIVNSSLTVVLGETDISGKLVGYVTAVDDDLRGQIRYSGNGRNGSDAFFSVDTVTGGITLIRDINTDVNTYYEYEVYAYDTALPQIHSLPVIIRFTVTRNPSGPVFQNVPYRFTIDVASNGERLGTRIGCVKATDLDGDIPTYRISSNDNAGNYIFLDGSSGCMYLVNSLTGLPPSQTQFQ</sequence>
<keyword evidence="5" id="KW-0130">Cell adhesion</keyword>
<feature type="domain" description="Cadherin" evidence="10">
    <location>
        <begin position="1731"/>
        <end position="1826"/>
    </location>
</feature>
<evidence type="ECO:0000256" key="4">
    <source>
        <dbReference type="ARBA" id="ARBA00022837"/>
    </source>
</evidence>
<evidence type="ECO:0000259" key="10">
    <source>
        <dbReference type="PROSITE" id="PS50268"/>
    </source>
</evidence>
<feature type="domain" description="Cadherin" evidence="10">
    <location>
        <begin position="1827"/>
        <end position="1928"/>
    </location>
</feature>
<feature type="domain" description="Cadherin" evidence="10">
    <location>
        <begin position="1936"/>
        <end position="2032"/>
    </location>
</feature>
<evidence type="ECO:0000256" key="8">
    <source>
        <dbReference type="ARBA" id="ARBA00023180"/>
    </source>
</evidence>
<feature type="domain" description="Cadherin" evidence="10">
    <location>
        <begin position="806"/>
        <end position="913"/>
    </location>
</feature>
<feature type="non-terminal residue" evidence="11">
    <location>
        <position position="3148"/>
    </location>
</feature>
<keyword evidence="8" id="KW-0325">Glycoprotein</keyword>
<feature type="non-terminal residue" evidence="11">
    <location>
        <position position="1"/>
    </location>
</feature>
<keyword evidence="6" id="KW-1133">Transmembrane helix</keyword>
<dbReference type="GO" id="GO:0007156">
    <property type="term" value="P:homophilic cell adhesion via plasma membrane adhesion molecules"/>
    <property type="evidence" value="ECO:0007669"/>
    <property type="project" value="InterPro"/>
</dbReference>
<dbReference type="GO" id="GO:0005509">
    <property type="term" value="F:calcium ion binding"/>
    <property type="evidence" value="ECO:0007669"/>
    <property type="project" value="UniProtKB-UniRule"/>
</dbReference>
<feature type="domain" description="Cadherin" evidence="10">
    <location>
        <begin position="193"/>
        <end position="299"/>
    </location>
</feature>
<dbReference type="PANTHER" id="PTHR24026">
    <property type="entry name" value="FAT ATYPICAL CADHERIN-RELATED"/>
    <property type="match status" value="1"/>
</dbReference>
<comment type="subcellular location">
    <subcellularLocation>
        <location evidence="1">Membrane</location>
    </subcellularLocation>
</comment>
<protein>
    <recommendedName>
        <fullName evidence="10">Cadherin domain-containing protein</fullName>
    </recommendedName>
</protein>
<feature type="domain" description="Cadherin" evidence="10">
    <location>
        <begin position="2033"/>
        <end position="2140"/>
    </location>
</feature>
<dbReference type="PANTHER" id="PTHR24026:SF126">
    <property type="entry name" value="PROTOCADHERIN FAT 4"/>
    <property type="match status" value="1"/>
</dbReference>
<feature type="domain" description="Cadherin" evidence="10">
    <location>
        <begin position="2453"/>
        <end position="2553"/>
    </location>
</feature>
<keyword evidence="7" id="KW-0472">Membrane</keyword>
<feature type="domain" description="Cadherin" evidence="10">
    <location>
        <begin position="2970"/>
        <end position="3073"/>
    </location>
</feature>
<dbReference type="OrthoDB" id="6287469at2759"/>
<keyword evidence="3" id="KW-0677">Repeat</keyword>
<proteinExistence type="predicted"/>
<feature type="domain" description="Cadherin" evidence="10">
    <location>
        <begin position="1417"/>
        <end position="1504"/>
    </location>
</feature>
<dbReference type="Proteomes" id="UP000678393">
    <property type="component" value="Unassembled WGS sequence"/>
</dbReference>
<dbReference type="PRINTS" id="PR00205">
    <property type="entry name" value="CADHERIN"/>
</dbReference>
<feature type="domain" description="Cadherin" evidence="10">
    <location>
        <begin position="2661"/>
        <end position="2772"/>
    </location>
</feature>
<feature type="domain" description="Cadherin" evidence="10">
    <location>
        <begin position="2870"/>
        <end position="2969"/>
    </location>
</feature>
<organism evidence="11 12">
    <name type="scientific">Candidula unifasciata</name>
    <dbReference type="NCBI Taxonomy" id="100452"/>
    <lineage>
        <taxon>Eukaryota</taxon>
        <taxon>Metazoa</taxon>
        <taxon>Spiralia</taxon>
        <taxon>Lophotrochozoa</taxon>
        <taxon>Mollusca</taxon>
        <taxon>Gastropoda</taxon>
        <taxon>Heterobranchia</taxon>
        <taxon>Euthyneura</taxon>
        <taxon>Panpulmonata</taxon>
        <taxon>Eupulmonata</taxon>
        <taxon>Stylommatophora</taxon>
        <taxon>Helicina</taxon>
        <taxon>Helicoidea</taxon>
        <taxon>Geomitridae</taxon>
        <taxon>Candidula</taxon>
    </lineage>
</organism>
<feature type="domain" description="Cadherin" evidence="10">
    <location>
        <begin position="2554"/>
        <end position="2660"/>
    </location>
</feature>
<evidence type="ECO:0000256" key="1">
    <source>
        <dbReference type="ARBA" id="ARBA00004370"/>
    </source>
</evidence>
<feature type="domain" description="Cadherin" evidence="10">
    <location>
        <begin position="695"/>
        <end position="801"/>
    </location>
</feature>
<dbReference type="Pfam" id="PF00028">
    <property type="entry name" value="Cadherin"/>
    <property type="match status" value="13"/>
</dbReference>
<feature type="domain" description="Cadherin" evidence="10">
    <location>
        <begin position="316"/>
        <end position="402"/>
    </location>
</feature>
<dbReference type="SUPFAM" id="SSF49313">
    <property type="entry name" value="Cadherin-like"/>
    <property type="match status" value="27"/>
</dbReference>
<comment type="caution">
    <text evidence="11">The sequence shown here is derived from an EMBL/GenBank/DDBJ whole genome shotgun (WGS) entry which is preliminary data.</text>
</comment>
<evidence type="ECO:0000256" key="5">
    <source>
        <dbReference type="ARBA" id="ARBA00022889"/>
    </source>
</evidence>
<feature type="domain" description="Cadherin" evidence="10">
    <location>
        <begin position="2139"/>
        <end position="2232"/>
    </location>
</feature>